<dbReference type="PROSITE" id="PS50929">
    <property type="entry name" value="ABC_TM1F"/>
    <property type="match status" value="1"/>
</dbReference>
<evidence type="ECO:0000256" key="7">
    <source>
        <dbReference type="ARBA" id="ARBA00023136"/>
    </source>
</evidence>
<evidence type="ECO:0000256" key="6">
    <source>
        <dbReference type="ARBA" id="ARBA00022989"/>
    </source>
</evidence>
<evidence type="ECO:0000259" key="9">
    <source>
        <dbReference type="PROSITE" id="PS50893"/>
    </source>
</evidence>
<dbReference type="PANTHER" id="PTHR24223:SF108">
    <property type="entry name" value="ABC TRANSPORTER C FAMILY MEMBER 8"/>
    <property type="match status" value="1"/>
</dbReference>
<accession>A0A218XR18</accession>
<evidence type="ECO:0000256" key="1">
    <source>
        <dbReference type="ARBA" id="ARBA00004141"/>
    </source>
</evidence>
<keyword evidence="5" id="KW-0067">ATP-binding</keyword>
<organism evidence="11 12">
    <name type="scientific">Punica granatum</name>
    <name type="common">Pomegranate</name>
    <dbReference type="NCBI Taxonomy" id="22663"/>
    <lineage>
        <taxon>Eukaryota</taxon>
        <taxon>Viridiplantae</taxon>
        <taxon>Streptophyta</taxon>
        <taxon>Embryophyta</taxon>
        <taxon>Tracheophyta</taxon>
        <taxon>Spermatophyta</taxon>
        <taxon>Magnoliopsida</taxon>
        <taxon>eudicotyledons</taxon>
        <taxon>Gunneridae</taxon>
        <taxon>Pentapetalae</taxon>
        <taxon>rosids</taxon>
        <taxon>malvids</taxon>
        <taxon>Myrtales</taxon>
        <taxon>Lythraceae</taxon>
        <taxon>Punica</taxon>
    </lineage>
</organism>
<dbReference type="SUPFAM" id="SSF90123">
    <property type="entry name" value="ABC transporter transmembrane region"/>
    <property type="match status" value="1"/>
</dbReference>
<keyword evidence="7 8" id="KW-0472">Membrane</keyword>
<protein>
    <recommendedName>
        <fullName evidence="13">ABC transmembrane type-1 domain-containing protein</fullName>
    </recommendedName>
</protein>
<evidence type="ECO:0000256" key="2">
    <source>
        <dbReference type="ARBA" id="ARBA00022448"/>
    </source>
</evidence>
<dbReference type="GO" id="GO:0140359">
    <property type="term" value="F:ABC-type transporter activity"/>
    <property type="evidence" value="ECO:0007669"/>
    <property type="project" value="InterPro"/>
</dbReference>
<dbReference type="Gene3D" id="1.20.1560.10">
    <property type="entry name" value="ABC transporter type 1, transmembrane domain"/>
    <property type="match status" value="1"/>
</dbReference>
<dbReference type="InterPro" id="IPR003439">
    <property type="entry name" value="ABC_transporter-like_ATP-bd"/>
</dbReference>
<evidence type="ECO:0000256" key="8">
    <source>
        <dbReference type="SAM" id="Phobius"/>
    </source>
</evidence>
<dbReference type="PROSITE" id="PS50893">
    <property type="entry name" value="ABC_TRANSPORTER_2"/>
    <property type="match status" value="1"/>
</dbReference>
<comment type="subcellular location">
    <subcellularLocation>
        <location evidence="1">Membrane</location>
        <topology evidence="1">Multi-pass membrane protein</topology>
    </subcellularLocation>
</comment>
<feature type="domain" description="ABC transporter" evidence="9">
    <location>
        <begin position="181"/>
        <end position="465"/>
    </location>
</feature>
<dbReference type="InterPro" id="IPR050173">
    <property type="entry name" value="ABC_transporter_C-like"/>
</dbReference>
<reference evidence="12" key="1">
    <citation type="journal article" date="2017" name="Plant J.">
        <title>The pomegranate (Punica granatum L.) genome and the genomics of punicalagin biosynthesis.</title>
        <authorList>
            <person name="Qin G."/>
            <person name="Xu C."/>
            <person name="Ming R."/>
            <person name="Tang H."/>
            <person name="Guyot R."/>
            <person name="Kramer E.M."/>
            <person name="Hu Y."/>
            <person name="Yi X."/>
            <person name="Qi Y."/>
            <person name="Xu X."/>
            <person name="Gao Z."/>
            <person name="Pan H."/>
            <person name="Jian J."/>
            <person name="Tian Y."/>
            <person name="Yue Z."/>
            <person name="Xu Y."/>
        </authorList>
    </citation>
    <scope>NUCLEOTIDE SEQUENCE [LARGE SCALE GENOMIC DNA]</scope>
    <source>
        <strain evidence="12">cv. Dabenzi</strain>
    </source>
</reference>
<dbReference type="GO" id="GO:0005524">
    <property type="term" value="F:ATP binding"/>
    <property type="evidence" value="ECO:0007669"/>
    <property type="project" value="UniProtKB-KW"/>
</dbReference>
<dbReference type="PANTHER" id="PTHR24223">
    <property type="entry name" value="ATP-BINDING CASSETTE SUB-FAMILY C"/>
    <property type="match status" value="1"/>
</dbReference>
<evidence type="ECO:0000256" key="3">
    <source>
        <dbReference type="ARBA" id="ARBA00022692"/>
    </source>
</evidence>
<dbReference type="GO" id="GO:0016887">
    <property type="term" value="F:ATP hydrolysis activity"/>
    <property type="evidence" value="ECO:0007669"/>
    <property type="project" value="InterPro"/>
</dbReference>
<feature type="transmembrane region" description="Helical" evidence="8">
    <location>
        <begin position="32"/>
        <end position="53"/>
    </location>
</feature>
<dbReference type="Pfam" id="PF00005">
    <property type="entry name" value="ABC_tran"/>
    <property type="match status" value="1"/>
</dbReference>
<evidence type="ECO:0000313" key="12">
    <source>
        <dbReference type="Proteomes" id="UP000197138"/>
    </source>
</evidence>
<evidence type="ECO:0000313" key="11">
    <source>
        <dbReference type="EMBL" id="OWM87116.1"/>
    </source>
</evidence>
<dbReference type="SUPFAM" id="SSF52540">
    <property type="entry name" value="P-loop containing nucleoside triphosphate hydrolases"/>
    <property type="match status" value="1"/>
</dbReference>
<feature type="domain" description="ABC transmembrane type-1" evidence="10">
    <location>
        <begin position="1"/>
        <end position="245"/>
    </location>
</feature>
<keyword evidence="4" id="KW-0547">Nucleotide-binding</keyword>
<keyword evidence="3 8" id="KW-0812">Transmembrane</keyword>
<dbReference type="GO" id="GO:0016020">
    <property type="term" value="C:membrane"/>
    <property type="evidence" value="ECO:0007669"/>
    <property type="project" value="UniProtKB-SubCell"/>
</dbReference>
<keyword evidence="2" id="KW-0813">Transport</keyword>
<comment type="caution">
    <text evidence="11">The sequence shown here is derived from an EMBL/GenBank/DDBJ whole genome shotgun (WGS) entry which is preliminary data.</text>
</comment>
<dbReference type="Pfam" id="PF00664">
    <property type="entry name" value="ABC_membrane"/>
    <property type="match status" value="1"/>
</dbReference>
<dbReference type="Gene3D" id="3.40.50.300">
    <property type="entry name" value="P-loop containing nucleotide triphosphate hydrolases"/>
    <property type="match status" value="1"/>
</dbReference>
<keyword evidence="6 8" id="KW-1133">Transmembrane helix</keyword>
<feature type="transmembrane region" description="Helical" evidence="8">
    <location>
        <begin position="107"/>
        <end position="129"/>
    </location>
</feature>
<name>A0A218XR18_PUNGR</name>
<gene>
    <name evidence="11" type="ORF">CDL15_Pgr005007</name>
</gene>
<proteinExistence type="predicted"/>
<evidence type="ECO:0000259" key="10">
    <source>
        <dbReference type="PROSITE" id="PS50929"/>
    </source>
</evidence>
<evidence type="ECO:0008006" key="13">
    <source>
        <dbReference type="Google" id="ProtNLM"/>
    </source>
</evidence>
<sequence>MWLQDCVMSALAQKTIILVTQQAEFLSEVDQIMIGVYTGISTVIAVCVHLRPFIATHIGLRTSKAFFSGFNNAIFRAPMLFFDSTPVGRILTEASSDLSILHFHTPFAIIFIISSSLDLTAIIAIMASVKWQDYYLASARELIRINGTTKAPVMSYAAETSPGVVTVRAFNMVDRFFGNFLNLIDKGAKLFFHSNAVMEWLILRIEALRYAILCTAAVFLVLLPEGNVTTGLVGLSLSYALSLTNTQVVWTRWYCHLSNYVVSVKRIKQFMHVLSEPQAIVEDHRPHSLWLSKGRIELEDLKDLRMKLSIIPQEPTLFRGSVRTNMDPLGLYSDHEIWEALEKCQLKASAAFRISWILVVMSDEGENWSAGQRQLFCPGRVLLRRNRILVLDEATASIDLATDAVLQKIIRQEFSECTVITVAHKVPTVINSDMVMVLSFGRMVEYDEPWKLMESDSYFSKLVKEYWSSCRKNSTKT</sequence>
<dbReference type="CDD" id="cd18580">
    <property type="entry name" value="ABC_6TM_ABCC_D2"/>
    <property type="match status" value="1"/>
</dbReference>
<dbReference type="InterPro" id="IPR036640">
    <property type="entry name" value="ABC1_TM_sf"/>
</dbReference>
<dbReference type="AlphaFoldDB" id="A0A218XR18"/>
<dbReference type="InterPro" id="IPR044726">
    <property type="entry name" value="ABCC_6TM_D2"/>
</dbReference>
<dbReference type="InterPro" id="IPR027417">
    <property type="entry name" value="P-loop_NTPase"/>
</dbReference>
<dbReference type="Proteomes" id="UP000197138">
    <property type="component" value="Unassembled WGS sequence"/>
</dbReference>
<evidence type="ECO:0000256" key="4">
    <source>
        <dbReference type="ARBA" id="ARBA00022741"/>
    </source>
</evidence>
<dbReference type="EMBL" id="MTKT01000849">
    <property type="protein sequence ID" value="OWM87116.1"/>
    <property type="molecule type" value="Genomic_DNA"/>
</dbReference>
<evidence type="ECO:0000256" key="5">
    <source>
        <dbReference type="ARBA" id="ARBA00022840"/>
    </source>
</evidence>
<dbReference type="InterPro" id="IPR011527">
    <property type="entry name" value="ABC1_TM_dom"/>
</dbReference>